<keyword evidence="1" id="KW-0969">Cilium</keyword>
<dbReference type="InterPro" id="IPR010845">
    <property type="entry name" value="FlaF"/>
</dbReference>
<dbReference type="STRING" id="582667.SAMN05192568_102920"/>
<reference evidence="2" key="1">
    <citation type="submission" date="2016-10" db="EMBL/GenBank/DDBJ databases">
        <authorList>
            <person name="Varghese N."/>
            <person name="Submissions S."/>
        </authorList>
    </citation>
    <scope>NUCLEOTIDE SEQUENCE [LARGE SCALE GENOMIC DNA]</scope>
    <source>
        <strain evidence="2">BL36</strain>
    </source>
</reference>
<dbReference type="GO" id="GO:0044781">
    <property type="term" value="P:bacterial-type flagellum organization"/>
    <property type="evidence" value="ECO:0007669"/>
    <property type="project" value="InterPro"/>
</dbReference>
<protein>
    <submittedName>
        <fullName evidence="1">Flagellar protein FlaF</fullName>
    </submittedName>
</protein>
<organism evidence="1 2">
    <name type="scientific">Methylobacterium pseudosasicola</name>
    <dbReference type="NCBI Taxonomy" id="582667"/>
    <lineage>
        <taxon>Bacteria</taxon>
        <taxon>Pseudomonadati</taxon>
        <taxon>Pseudomonadota</taxon>
        <taxon>Alphaproteobacteria</taxon>
        <taxon>Hyphomicrobiales</taxon>
        <taxon>Methylobacteriaceae</taxon>
        <taxon>Methylobacterium</taxon>
    </lineage>
</organism>
<dbReference type="Proteomes" id="UP000199048">
    <property type="component" value="Unassembled WGS sequence"/>
</dbReference>
<evidence type="ECO:0000313" key="1">
    <source>
        <dbReference type="EMBL" id="SFM37350.1"/>
    </source>
</evidence>
<dbReference type="Pfam" id="PF07309">
    <property type="entry name" value="FlaF"/>
    <property type="match status" value="1"/>
</dbReference>
<evidence type="ECO:0000313" key="2">
    <source>
        <dbReference type="Proteomes" id="UP000199048"/>
    </source>
</evidence>
<dbReference type="NCBIfam" id="NF009435">
    <property type="entry name" value="PRK12794.1"/>
    <property type="match status" value="1"/>
</dbReference>
<dbReference type="EMBL" id="FOTK01000029">
    <property type="protein sequence ID" value="SFM37350.1"/>
    <property type="molecule type" value="Genomic_DNA"/>
</dbReference>
<name>A0A1I4QCI2_9HYPH</name>
<keyword evidence="1" id="KW-0282">Flagellum</keyword>
<proteinExistence type="predicted"/>
<dbReference type="RefSeq" id="WP_092044334.1">
    <property type="nucleotide sequence ID" value="NZ_FOTK01000029.1"/>
</dbReference>
<keyword evidence="2" id="KW-1185">Reference proteome</keyword>
<sequence>MNYAANAYARTSRSAPMTPREAESAVLIKAAQQLVGASHGLATGDTRPLNEALSFNQRVWTILASEATAEENPLPVDIKQGICNLGVFVLRNCLDTMIEPTPEKIANLVAINNEIAAGLQGNPG</sequence>
<keyword evidence="1" id="KW-0966">Cell projection</keyword>
<accession>A0A1I4QCI2</accession>
<dbReference type="OrthoDB" id="8563081at2"/>
<gene>
    <name evidence="1" type="ORF">SAMN05192568_102920</name>
</gene>
<dbReference type="AlphaFoldDB" id="A0A1I4QCI2"/>